<dbReference type="Proteomes" id="UP000281343">
    <property type="component" value="Unassembled WGS sequence"/>
</dbReference>
<dbReference type="EMBL" id="RCNT01000002">
    <property type="protein sequence ID" value="RMA43289.1"/>
    <property type="molecule type" value="Genomic_DNA"/>
</dbReference>
<sequence>MDASLTKNPRIIIEVIRELIDSDFEGNVQRAAEEISRVALEDKRSKRDYKVISASILYAIMADKSHIKFSQVEMIATYIGIPVGVFLFLTRIRASRRDNNGADLQYLKSVYAVLGEVFEQNSAPVSYEKIKEIGSGNVQLSLWEEDSSDGP</sequence>
<dbReference type="AlphaFoldDB" id="A0A3L9Y3H7"/>
<comment type="caution">
    <text evidence="2">The sequence shown here is derived from an EMBL/GenBank/DDBJ whole genome shotgun (WGS) entry which is preliminary data.</text>
</comment>
<evidence type="ECO:0000313" key="3">
    <source>
        <dbReference type="Proteomes" id="UP000281343"/>
    </source>
</evidence>
<reference evidence="2 3" key="1">
    <citation type="submission" date="2018-10" db="EMBL/GenBank/DDBJ databases">
        <authorList>
            <person name="Jung H.S."/>
            <person name="Jeon C.O."/>
        </authorList>
    </citation>
    <scope>NUCLEOTIDE SEQUENCE [LARGE SCALE GENOMIC DNA]</scope>
    <source>
        <strain evidence="2 3">MA-7-27</strain>
    </source>
</reference>
<proteinExistence type="predicted"/>
<gene>
    <name evidence="2" type="ORF">D9R08_06660</name>
</gene>
<organism evidence="2 3">
    <name type="scientific">Rhodophyticola porphyridii</name>
    <dbReference type="NCBI Taxonomy" id="1852017"/>
    <lineage>
        <taxon>Bacteria</taxon>
        <taxon>Pseudomonadati</taxon>
        <taxon>Pseudomonadota</taxon>
        <taxon>Alphaproteobacteria</taxon>
        <taxon>Rhodobacterales</taxon>
        <taxon>Roseobacteraceae</taxon>
        <taxon>Rhodophyticola</taxon>
    </lineage>
</organism>
<keyword evidence="3" id="KW-1185">Reference proteome</keyword>
<keyword evidence="1" id="KW-1133">Transmembrane helix</keyword>
<keyword evidence="1" id="KW-0812">Transmembrane</keyword>
<name>A0A3L9Y3H7_9RHOB</name>
<accession>A0A3L9Y3H7</accession>
<evidence type="ECO:0000313" key="2">
    <source>
        <dbReference type="EMBL" id="RMA43289.1"/>
    </source>
</evidence>
<feature type="transmembrane region" description="Helical" evidence="1">
    <location>
        <begin position="69"/>
        <end position="89"/>
    </location>
</feature>
<protein>
    <submittedName>
        <fullName evidence="2">Uncharacterized protein</fullName>
    </submittedName>
</protein>
<evidence type="ECO:0000256" key="1">
    <source>
        <dbReference type="SAM" id="Phobius"/>
    </source>
</evidence>
<keyword evidence="1" id="KW-0472">Membrane</keyword>
<dbReference type="RefSeq" id="WP_121897223.1">
    <property type="nucleotide sequence ID" value="NZ_RCNT01000002.1"/>
</dbReference>